<keyword evidence="8" id="KW-0131">Cell cycle</keyword>
<keyword evidence="9" id="KW-1185">Reference proteome</keyword>
<comment type="subcellular location">
    <subcellularLocation>
        <location evidence="1">Cell membrane</location>
        <topology evidence="1">Multi-pass membrane protein</topology>
    </subcellularLocation>
</comment>
<protein>
    <submittedName>
        <fullName evidence="8">Cell division transport system permease protein</fullName>
    </submittedName>
</protein>
<evidence type="ECO:0000313" key="9">
    <source>
        <dbReference type="Proteomes" id="UP000531251"/>
    </source>
</evidence>
<dbReference type="EMBL" id="JAATJB010000001">
    <property type="protein sequence ID" value="NJB96268.1"/>
    <property type="molecule type" value="Genomic_DNA"/>
</dbReference>
<dbReference type="Pfam" id="PF02687">
    <property type="entry name" value="FtsX"/>
    <property type="match status" value="1"/>
</dbReference>
<gene>
    <name evidence="8" type="ORF">GGR89_000560</name>
</gene>
<sequence length="294" mass="30513">MNGFRHRAAIDLRLLGEGQRGWVMAGIMGIMLFLTVLAGALGLGVARSAIGLDRQLAGQLTVQLVEPDAGLRDVRAKALVAAVAKVPGVTRVREADRAELAALLKPWLGDVGLDPELPMPVLIDVTATEGSTAQVSAAARRVAPQARVDSSARWLSPVRGLLGALGLVAIGLVLVIAAATAGVALLVARAGLDTHRDTIDVLHMLGSTDLQVARLLQRRIARDTLLGGAIGTLAALALVALFQTKLALTGSEVLGGATLAPVDWTLLLLLPIGFALLATVATRLTVLHTLGRKL</sequence>
<feature type="transmembrane region" description="Helical" evidence="6">
    <location>
        <begin position="161"/>
        <end position="188"/>
    </location>
</feature>
<feature type="transmembrane region" description="Helical" evidence="6">
    <location>
        <begin position="21"/>
        <end position="46"/>
    </location>
</feature>
<dbReference type="InterPro" id="IPR004513">
    <property type="entry name" value="FtsX"/>
</dbReference>
<dbReference type="GO" id="GO:0051301">
    <property type="term" value="P:cell division"/>
    <property type="evidence" value="ECO:0007669"/>
    <property type="project" value="UniProtKB-KW"/>
</dbReference>
<keyword evidence="3 6" id="KW-0812">Transmembrane</keyword>
<evidence type="ECO:0000259" key="7">
    <source>
        <dbReference type="Pfam" id="PF02687"/>
    </source>
</evidence>
<feature type="transmembrane region" description="Helical" evidence="6">
    <location>
        <begin position="224"/>
        <end position="244"/>
    </location>
</feature>
<name>A0A7X5XWK2_9SPHN</name>
<accession>A0A7X5XWK2</accession>
<evidence type="ECO:0000256" key="2">
    <source>
        <dbReference type="ARBA" id="ARBA00022475"/>
    </source>
</evidence>
<comment type="caution">
    <text evidence="8">The sequence shown here is derived from an EMBL/GenBank/DDBJ whole genome shotgun (WGS) entry which is preliminary data.</text>
</comment>
<reference evidence="8 9" key="1">
    <citation type="submission" date="2020-03" db="EMBL/GenBank/DDBJ databases">
        <title>Genomic Encyclopedia of Type Strains, Phase IV (KMG-IV): sequencing the most valuable type-strain genomes for metagenomic binning, comparative biology and taxonomic classification.</title>
        <authorList>
            <person name="Goeker M."/>
        </authorList>
    </citation>
    <scope>NUCLEOTIDE SEQUENCE [LARGE SCALE GENOMIC DNA]</scope>
    <source>
        <strain evidence="8 9">DSM 7225</strain>
    </source>
</reference>
<keyword evidence="5 6" id="KW-0472">Membrane</keyword>
<evidence type="ECO:0000256" key="4">
    <source>
        <dbReference type="ARBA" id="ARBA00022989"/>
    </source>
</evidence>
<evidence type="ECO:0000313" key="8">
    <source>
        <dbReference type="EMBL" id="NJB96268.1"/>
    </source>
</evidence>
<evidence type="ECO:0000256" key="1">
    <source>
        <dbReference type="ARBA" id="ARBA00004651"/>
    </source>
</evidence>
<evidence type="ECO:0000256" key="5">
    <source>
        <dbReference type="ARBA" id="ARBA00023136"/>
    </source>
</evidence>
<dbReference type="AlphaFoldDB" id="A0A7X5XWK2"/>
<dbReference type="RefSeq" id="WP_125978163.1">
    <property type="nucleotide sequence ID" value="NZ_BAAADY010000001.1"/>
</dbReference>
<feature type="transmembrane region" description="Helical" evidence="6">
    <location>
        <begin position="264"/>
        <end position="286"/>
    </location>
</feature>
<proteinExistence type="predicted"/>
<evidence type="ECO:0000256" key="3">
    <source>
        <dbReference type="ARBA" id="ARBA00022692"/>
    </source>
</evidence>
<dbReference type="PANTHER" id="PTHR47755">
    <property type="entry name" value="CELL DIVISION PROTEIN FTSX"/>
    <property type="match status" value="1"/>
</dbReference>
<organism evidence="8 9">
    <name type="scientific">Sphingomonas trueperi</name>
    <dbReference type="NCBI Taxonomy" id="53317"/>
    <lineage>
        <taxon>Bacteria</taxon>
        <taxon>Pseudomonadati</taxon>
        <taxon>Pseudomonadota</taxon>
        <taxon>Alphaproteobacteria</taxon>
        <taxon>Sphingomonadales</taxon>
        <taxon>Sphingomonadaceae</taxon>
        <taxon>Sphingomonas</taxon>
    </lineage>
</organism>
<feature type="domain" description="ABC3 transporter permease C-terminal" evidence="7">
    <location>
        <begin position="172"/>
        <end position="287"/>
    </location>
</feature>
<dbReference type="PANTHER" id="PTHR47755:SF1">
    <property type="entry name" value="CELL DIVISION PROTEIN FTSX"/>
    <property type="match status" value="1"/>
</dbReference>
<keyword evidence="4 6" id="KW-1133">Transmembrane helix</keyword>
<evidence type="ECO:0000256" key="6">
    <source>
        <dbReference type="SAM" id="Phobius"/>
    </source>
</evidence>
<dbReference type="Proteomes" id="UP000531251">
    <property type="component" value="Unassembled WGS sequence"/>
</dbReference>
<keyword evidence="2" id="KW-1003">Cell membrane</keyword>
<dbReference type="GO" id="GO:0032153">
    <property type="term" value="C:cell division site"/>
    <property type="evidence" value="ECO:0007669"/>
    <property type="project" value="TreeGrafter"/>
</dbReference>
<dbReference type="InterPro" id="IPR003838">
    <property type="entry name" value="ABC3_permease_C"/>
</dbReference>
<keyword evidence="8" id="KW-0132">Cell division</keyword>
<dbReference type="GO" id="GO:0005886">
    <property type="term" value="C:plasma membrane"/>
    <property type="evidence" value="ECO:0007669"/>
    <property type="project" value="UniProtKB-SubCell"/>
</dbReference>